<protein>
    <submittedName>
        <fullName evidence="1">Uncharacterized protein</fullName>
    </submittedName>
</protein>
<proteinExistence type="predicted"/>
<gene>
    <name evidence="1" type="ORF">AAEO50_20100</name>
</gene>
<dbReference type="EMBL" id="JBBYAF010000062">
    <property type="protein sequence ID" value="MEL3974596.1"/>
    <property type="molecule type" value="Genomic_DNA"/>
</dbReference>
<name>A0ABU9KEP6_9BACI</name>
<keyword evidence="2" id="KW-1185">Reference proteome</keyword>
<accession>A0ABU9KEP6</accession>
<organism evidence="1 2">
    <name type="scientific">Rossellomorea oryzaecorticis</name>
    <dbReference type="NCBI Taxonomy" id="1396505"/>
    <lineage>
        <taxon>Bacteria</taxon>
        <taxon>Bacillati</taxon>
        <taxon>Bacillota</taxon>
        <taxon>Bacilli</taxon>
        <taxon>Bacillales</taxon>
        <taxon>Bacillaceae</taxon>
        <taxon>Rossellomorea</taxon>
    </lineage>
</organism>
<reference evidence="1 2" key="1">
    <citation type="submission" date="2024-04" db="EMBL/GenBank/DDBJ databases">
        <title>Bacillus oryzaecorticis sp. nov., a moderately halophilic bacterium isolated from rice husks.</title>
        <authorList>
            <person name="Zhu H.-S."/>
        </authorList>
    </citation>
    <scope>NUCLEOTIDE SEQUENCE [LARGE SCALE GENOMIC DNA]</scope>
    <source>
        <strain evidence="1 2">ZC255</strain>
    </source>
</reference>
<evidence type="ECO:0000313" key="2">
    <source>
        <dbReference type="Proteomes" id="UP001389717"/>
    </source>
</evidence>
<dbReference type="RefSeq" id="WP_341986141.1">
    <property type="nucleotide sequence ID" value="NZ_JBBYAF010000062.1"/>
</dbReference>
<dbReference type="Proteomes" id="UP001389717">
    <property type="component" value="Unassembled WGS sequence"/>
</dbReference>
<sequence length="117" mass="13721">MRNLLEKLIDQCRSKYHLQLLFPSDPFILQFDCEDQHYTISLSDKECLIMEDDNTFEPGFVIEGNEEMITCVLKGQELLSRMIEHNQLSVRGGYRPLLFVESVLWLTRPVLKETVEV</sequence>
<evidence type="ECO:0000313" key="1">
    <source>
        <dbReference type="EMBL" id="MEL3974596.1"/>
    </source>
</evidence>
<comment type="caution">
    <text evidence="1">The sequence shown here is derived from an EMBL/GenBank/DDBJ whole genome shotgun (WGS) entry which is preliminary data.</text>
</comment>